<dbReference type="GO" id="GO:0032836">
    <property type="term" value="P:glomerular basement membrane development"/>
    <property type="evidence" value="ECO:0007669"/>
    <property type="project" value="TreeGrafter"/>
</dbReference>
<evidence type="ECO:0000256" key="10">
    <source>
        <dbReference type="ARBA" id="ARBA00022837"/>
    </source>
</evidence>
<name>A0A672U7L0_STRHB</name>
<evidence type="ECO:0000256" key="13">
    <source>
        <dbReference type="SAM" id="Coils"/>
    </source>
</evidence>
<feature type="coiled-coil region" evidence="13">
    <location>
        <begin position="569"/>
        <end position="596"/>
    </location>
</feature>
<dbReference type="FunFam" id="3.40.720.10:FF:000003">
    <property type="entry name" value="Extracellular sulfatase"/>
    <property type="match status" value="1"/>
</dbReference>
<feature type="domain" description="Sulfatase N-terminal" evidence="15">
    <location>
        <begin position="43"/>
        <end position="373"/>
    </location>
</feature>
<evidence type="ECO:0000256" key="7">
    <source>
        <dbReference type="ARBA" id="ARBA00022729"/>
    </source>
</evidence>
<dbReference type="Pfam" id="PF00884">
    <property type="entry name" value="Sulfatase"/>
    <property type="match status" value="1"/>
</dbReference>
<evidence type="ECO:0000256" key="4">
    <source>
        <dbReference type="ARBA" id="ARBA00004348"/>
    </source>
</evidence>
<evidence type="ECO:0000313" key="17">
    <source>
        <dbReference type="Ensembl" id="ENSSHBP00005010169.1"/>
    </source>
</evidence>
<sequence length="796" mass="92497">MKSSWFALILAVLSTELLRSDCSTVKSPRFRGRVLQERKNIRPNIILVLTDDQDVELGSLQVMNKTRRIMENGGATFINAFVTTPMCCPSRSSMLTGKYVHNHNIYTNNENCSSPSWQATHEPRTFAVYLNNTGYRTAFFGKYLNEYNGSYIPPGWREWVGLVKNSRFYNYTISRNGNKEKHGFDYAKDYFTDLITNESINYFRMSKRIYPHRPIMMVISHAAPHGPEDSAPQFSELYPNASQHITPSYNYAPNMDKHWIMQYTGPMLPIHMEFTNVLQRKRLQTLMSVDDSMERLYQMLAEMGELENTYIIYTADHGYHIGQFGLVKGKSMPYDFDIRVPFFIRGPSVEPGSVVPQIVLNIDLAPTILDIAGLDTPPDMDGKSVLKLLDLERPGNRFRTNKKTKIWRDTFLVERGKFLRKKEESNKNTQQSNQLPKYERVKELCQQARYQTACEQPGQKWQCTEDASGKLRIHKCKVSNGIAVAFLLSRHRVSVMVEDFFFLILNLQRKQIEAIINIIKSTGEDLVEFMYFLTEYNKELVRNVGRKKKWVGNWKSTDLLFPISWKDHKAYIDKEIEALQDKIKNLREVRGHLKRRKPDECDCSKQSYYNKEKGVKAQEKLKSHLHPFKEAAQEVDGKLQLFKENRRRKKERKGKRRQKKGDECSLPGLTCFTHDNNHWQTAPFWNLGSFCACTSSNNNTYWCLRTVNDTHNFLFCEFATGFLEYFDMNTDPYQLTNTVHTVERGILNQLHIQLMELRSCQGYKQCNPRPKGLETGTRRIEVFISILFGGEGEVSA</sequence>
<dbReference type="GO" id="GO:0008449">
    <property type="term" value="F:N-acetylglucosamine-6-sulfatase activity"/>
    <property type="evidence" value="ECO:0007669"/>
    <property type="project" value="TreeGrafter"/>
</dbReference>
<dbReference type="CDD" id="cd16147">
    <property type="entry name" value="G6S"/>
    <property type="match status" value="1"/>
</dbReference>
<dbReference type="GO" id="GO:0005539">
    <property type="term" value="F:glycosaminoglycan binding"/>
    <property type="evidence" value="ECO:0007669"/>
    <property type="project" value="TreeGrafter"/>
</dbReference>
<dbReference type="GO" id="GO:0030177">
    <property type="term" value="P:positive regulation of Wnt signaling pathway"/>
    <property type="evidence" value="ECO:0007669"/>
    <property type="project" value="TreeGrafter"/>
</dbReference>
<evidence type="ECO:0000256" key="2">
    <source>
        <dbReference type="ARBA" id="ARBA00004240"/>
    </source>
</evidence>
<dbReference type="Gene3D" id="3.40.720.10">
    <property type="entry name" value="Alkaline Phosphatase, subunit A"/>
    <property type="match status" value="1"/>
</dbReference>
<evidence type="ECO:0000256" key="14">
    <source>
        <dbReference type="SAM" id="SignalP"/>
    </source>
</evidence>
<evidence type="ECO:0000313" key="18">
    <source>
        <dbReference type="Proteomes" id="UP000472266"/>
    </source>
</evidence>
<proteinExistence type="inferred from homology"/>
<evidence type="ECO:0000256" key="8">
    <source>
        <dbReference type="ARBA" id="ARBA00022801"/>
    </source>
</evidence>
<dbReference type="GO" id="GO:0030201">
    <property type="term" value="P:heparan sulfate proteoglycan metabolic process"/>
    <property type="evidence" value="ECO:0007669"/>
    <property type="project" value="TreeGrafter"/>
</dbReference>
<dbReference type="Ensembl" id="ENSSHBT00005012230.1">
    <property type="protein sequence ID" value="ENSSHBP00005010169.1"/>
    <property type="gene ID" value="ENSSHBG00005008730.1"/>
</dbReference>
<dbReference type="GO" id="GO:0010575">
    <property type="term" value="P:positive regulation of vascular endothelial growth factor production"/>
    <property type="evidence" value="ECO:0007669"/>
    <property type="project" value="TreeGrafter"/>
</dbReference>
<dbReference type="Proteomes" id="UP000472266">
    <property type="component" value="Chromosome 1"/>
</dbReference>
<dbReference type="GO" id="GO:0005886">
    <property type="term" value="C:plasma membrane"/>
    <property type="evidence" value="ECO:0007669"/>
    <property type="project" value="TreeGrafter"/>
</dbReference>
<evidence type="ECO:0000256" key="1">
    <source>
        <dbReference type="ARBA" id="ARBA00001913"/>
    </source>
</evidence>
<dbReference type="PANTHER" id="PTHR43108">
    <property type="entry name" value="N-ACETYLGLUCOSAMINE-6-SULFATASE FAMILY MEMBER"/>
    <property type="match status" value="1"/>
</dbReference>
<dbReference type="PANTHER" id="PTHR43108:SF1">
    <property type="entry name" value="EXTRACELLULAR SULFATASE SULF-1"/>
    <property type="match status" value="1"/>
</dbReference>
<evidence type="ECO:0000256" key="11">
    <source>
        <dbReference type="ARBA" id="ARBA00023034"/>
    </source>
</evidence>
<keyword evidence="7 14" id="KW-0732">Signal</keyword>
<dbReference type="InterPro" id="IPR017850">
    <property type="entry name" value="Alkaline_phosphatase_core_sf"/>
</dbReference>
<dbReference type="GO" id="GO:0005795">
    <property type="term" value="C:Golgi stack"/>
    <property type="evidence" value="ECO:0007669"/>
    <property type="project" value="UniProtKB-SubCell"/>
</dbReference>
<accession>A0A672U7L0</accession>
<keyword evidence="13" id="KW-0175">Coiled coil</keyword>
<evidence type="ECO:0000256" key="9">
    <source>
        <dbReference type="ARBA" id="ARBA00022824"/>
    </source>
</evidence>
<dbReference type="PROSITE" id="PS00523">
    <property type="entry name" value="SULFATASE_1"/>
    <property type="match status" value="1"/>
</dbReference>
<dbReference type="InterPro" id="IPR000917">
    <property type="entry name" value="Sulfatase_N"/>
</dbReference>
<evidence type="ECO:0000256" key="6">
    <source>
        <dbReference type="ARBA" id="ARBA00022723"/>
    </source>
</evidence>
<keyword evidence="9" id="KW-0256">Endoplasmic reticulum</keyword>
<dbReference type="GO" id="GO:0009986">
    <property type="term" value="C:cell surface"/>
    <property type="evidence" value="ECO:0007669"/>
    <property type="project" value="UniProtKB-SubCell"/>
</dbReference>
<evidence type="ECO:0000259" key="15">
    <source>
        <dbReference type="Pfam" id="PF00884"/>
    </source>
</evidence>
<comment type="cofactor">
    <cofactor evidence="1">
        <name>Ca(2+)</name>
        <dbReference type="ChEBI" id="CHEBI:29108"/>
    </cofactor>
</comment>
<dbReference type="GO" id="GO:0040037">
    <property type="term" value="P:negative regulation of fibroblast growth factor receptor signaling pathway"/>
    <property type="evidence" value="ECO:0007669"/>
    <property type="project" value="TreeGrafter"/>
</dbReference>
<comment type="subcellular location">
    <subcellularLocation>
        <location evidence="3">Cell surface</location>
    </subcellularLocation>
    <subcellularLocation>
        <location evidence="2">Endoplasmic reticulum</location>
    </subcellularLocation>
    <subcellularLocation>
        <location evidence="4">Golgi apparatus</location>
        <location evidence="4">Golgi stack</location>
    </subcellularLocation>
</comment>
<evidence type="ECO:0000256" key="3">
    <source>
        <dbReference type="ARBA" id="ARBA00004241"/>
    </source>
</evidence>
<dbReference type="GeneTree" id="ENSGT00940000157544"/>
<reference evidence="17" key="3">
    <citation type="submission" date="2025-09" db="UniProtKB">
        <authorList>
            <consortium name="Ensembl"/>
        </authorList>
    </citation>
    <scope>IDENTIFICATION</scope>
</reference>
<gene>
    <name evidence="17" type="primary">SULF1</name>
</gene>
<dbReference type="GO" id="GO:0046872">
    <property type="term" value="F:metal ion binding"/>
    <property type="evidence" value="ECO:0007669"/>
    <property type="project" value="UniProtKB-KW"/>
</dbReference>
<dbReference type="Pfam" id="PF12548">
    <property type="entry name" value="DUF3740"/>
    <property type="match status" value="2"/>
</dbReference>
<protein>
    <submittedName>
        <fullName evidence="17">Sulfatase 1</fullName>
    </submittedName>
</protein>
<dbReference type="GO" id="GO:0005783">
    <property type="term" value="C:endoplasmic reticulum"/>
    <property type="evidence" value="ECO:0007669"/>
    <property type="project" value="UniProtKB-SubCell"/>
</dbReference>
<evidence type="ECO:0000259" key="16">
    <source>
        <dbReference type="Pfam" id="PF12548"/>
    </source>
</evidence>
<feature type="domain" description="Extracellular sulfatase C-terminal" evidence="16">
    <location>
        <begin position="564"/>
        <end position="605"/>
    </location>
</feature>
<keyword evidence="10" id="KW-0106">Calcium</keyword>
<evidence type="ECO:0000256" key="12">
    <source>
        <dbReference type="ARBA" id="ARBA00023180"/>
    </source>
</evidence>
<reference evidence="17 18" key="1">
    <citation type="submission" date="2019-11" db="EMBL/GenBank/DDBJ databases">
        <title>Strigops habroptila (kakapo) genome, bStrHab1, primary haplotype, v2.</title>
        <authorList>
            <person name="Jarvis E.D."/>
            <person name="Howard J."/>
            <person name="Rhie A."/>
            <person name="Phillippy A."/>
            <person name="Korlach J."/>
            <person name="Digby A."/>
            <person name="Iorns D."/>
            <person name="Eason D."/>
            <person name="Robertson B."/>
            <person name="Raemaekers T."/>
            <person name="Howe K."/>
            <person name="Lewin H."/>
            <person name="Damas J."/>
            <person name="Hastie A."/>
            <person name="Tracey A."/>
            <person name="Chow W."/>
            <person name="Fedrigo O."/>
        </authorList>
    </citation>
    <scope>NUCLEOTIDE SEQUENCE [LARGE SCALE GENOMIC DNA]</scope>
</reference>
<keyword evidence="6" id="KW-0479">Metal-binding</keyword>
<keyword evidence="18" id="KW-1185">Reference proteome</keyword>
<keyword evidence="8" id="KW-0378">Hydrolase</keyword>
<comment type="similarity">
    <text evidence="5">Belongs to the sulfatase family.</text>
</comment>
<feature type="chain" id="PRO_5025372943" evidence="14">
    <location>
        <begin position="23"/>
        <end position="796"/>
    </location>
</feature>
<dbReference type="SUPFAM" id="SSF53649">
    <property type="entry name" value="Alkaline phosphatase-like"/>
    <property type="match status" value="1"/>
</dbReference>
<feature type="signal peptide" evidence="14">
    <location>
        <begin position="1"/>
        <end position="22"/>
    </location>
</feature>
<dbReference type="InterPro" id="IPR024609">
    <property type="entry name" value="Extracellular_sulfatase_C"/>
</dbReference>
<evidence type="ECO:0000256" key="5">
    <source>
        <dbReference type="ARBA" id="ARBA00008779"/>
    </source>
</evidence>
<organism evidence="17 18">
    <name type="scientific">Strigops habroptila</name>
    <name type="common">Kakapo</name>
    <dbReference type="NCBI Taxonomy" id="2489341"/>
    <lineage>
        <taxon>Eukaryota</taxon>
        <taxon>Metazoa</taxon>
        <taxon>Chordata</taxon>
        <taxon>Craniata</taxon>
        <taxon>Vertebrata</taxon>
        <taxon>Euteleostomi</taxon>
        <taxon>Archelosauria</taxon>
        <taxon>Archosauria</taxon>
        <taxon>Dinosauria</taxon>
        <taxon>Saurischia</taxon>
        <taxon>Theropoda</taxon>
        <taxon>Coelurosauria</taxon>
        <taxon>Aves</taxon>
        <taxon>Neognathae</taxon>
        <taxon>Neoaves</taxon>
        <taxon>Telluraves</taxon>
        <taxon>Australaves</taxon>
        <taxon>Psittaciformes</taxon>
        <taxon>Psittacidae</taxon>
        <taxon>Strigops</taxon>
    </lineage>
</organism>
<feature type="domain" description="Extracellular sulfatase C-terminal" evidence="16">
    <location>
        <begin position="608"/>
        <end position="666"/>
    </location>
</feature>
<dbReference type="AlphaFoldDB" id="A0A672U7L0"/>
<keyword evidence="11" id="KW-0333">Golgi apparatus</keyword>
<keyword evidence="12" id="KW-0325">Glycoprotein</keyword>
<reference evidence="17" key="2">
    <citation type="submission" date="2025-08" db="UniProtKB">
        <authorList>
            <consortium name="Ensembl"/>
        </authorList>
    </citation>
    <scope>IDENTIFICATION</scope>
</reference>
<dbReference type="InterPro" id="IPR024607">
    <property type="entry name" value="Sulfatase_CS"/>
</dbReference>